<dbReference type="KEGG" id="adz:ADFLV_1734"/>
<dbReference type="Gene3D" id="3.30.930.10">
    <property type="entry name" value="Bira Bifunctional Protein, Domain 2"/>
    <property type="match status" value="1"/>
</dbReference>
<sequence>MIFNKKFRLIISHNINSIGNTNIDNALFKSFKNDSMPILRLYSWEKGITFGVGQNLNDYDNLLKEYENNFSKRITGGGVLFHGHDISYSLVIPSSFIENKNVKETYELICSFILDFYKSLGLNASFAKDIESIVLSKSPFCQVGFEAYDIIVNGRKIGGNAQKRAKNVIFQHGSIPLISIKNDEKFGASLEDFSINLTFDEAIEKLKEAFKRTFNAELLESQLNENELNIYNELCKVQK</sequence>
<dbReference type="GO" id="GO:0016979">
    <property type="term" value="F:lipoate-protein ligase activity"/>
    <property type="evidence" value="ECO:0007669"/>
    <property type="project" value="UniProtKB-EC"/>
</dbReference>
<keyword evidence="2" id="KW-0436">Ligase</keyword>
<evidence type="ECO:0000313" key="2">
    <source>
        <dbReference type="EMBL" id="QKF77753.1"/>
    </source>
</evidence>
<dbReference type="PANTHER" id="PTHR43679:SF2">
    <property type="entry name" value="OCTANOYL-[GCVH]:PROTEIN N-OCTANOYLTRANSFERASE"/>
    <property type="match status" value="1"/>
</dbReference>
<dbReference type="Pfam" id="PF21948">
    <property type="entry name" value="LplA-B_cat"/>
    <property type="match status" value="1"/>
</dbReference>
<dbReference type="Proteomes" id="UP000503313">
    <property type="component" value="Chromosome"/>
</dbReference>
<keyword evidence="3" id="KW-1185">Reference proteome</keyword>
<feature type="domain" description="BPL/LPL catalytic" evidence="1">
    <location>
        <begin position="33"/>
        <end position="218"/>
    </location>
</feature>
<dbReference type="InterPro" id="IPR050664">
    <property type="entry name" value="Octanoyltrans_LipM/LipL"/>
</dbReference>
<dbReference type="EMBL" id="CP053835">
    <property type="protein sequence ID" value="QKF77753.1"/>
    <property type="molecule type" value="Genomic_DNA"/>
</dbReference>
<dbReference type="RefSeq" id="WP_129010607.1">
    <property type="nucleotide sequence ID" value="NZ_CP053835.1"/>
</dbReference>
<dbReference type="AlphaFoldDB" id="A0AAE7E7T3"/>
<reference evidence="2 3" key="1">
    <citation type="submission" date="2020-05" db="EMBL/GenBank/DDBJ databases">
        <title>Complete genome sequencing of Campylobacter and Arcobacter type strains.</title>
        <authorList>
            <person name="Miller W.G."/>
            <person name="Yee E."/>
        </authorList>
    </citation>
    <scope>NUCLEOTIDE SEQUENCE [LARGE SCALE GENOMIC DNA]</scope>
    <source>
        <strain evidence="2 3">LMG 25694</strain>
    </source>
</reference>
<evidence type="ECO:0000259" key="1">
    <source>
        <dbReference type="PROSITE" id="PS51733"/>
    </source>
</evidence>
<evidence type="ECO:0000313" key="3">
    <source>
        <dbReference type="Proteomes" id="UP000503313"/>
    </source>
</evidence>
<proteinExistence type="predicted"/>
<gene>
    <name evidence="2" type="primary">lplA</name>
    <name evidence="2" type="ORF">ADFLV_1734</name>
</gene>
<dbReference type="InterPro" id="IPR045864">
    <property type="entry name" value="aa-tRNA-synth_II/BPL/LPL"/>
</dbReference>
<name>A0AAE7E7T3_9BACT</name>
<dbReference type="SUPFAM" id="SSF55681">
    <property type="entry name" value="Class II aaRS and biotin synthetases"/>
    <property type="match status" value="1"/>
</dbReference>
<dbReference type="PANTHER" id="PTHR43679">
    <property type="entry name" value="OCTANOYLTRANSFERASE LIPM-RELATED"/>
    <property type="match status" value="1"/>
</dbReference>
<organism evidence="2 3">
    <name type="scientific">Arcobacter defluvii</name>
    <dbReference type="NCBI Taxonomy" id="873191"/>
    <lineage>
        <taxon>Bacteria</taxon>
        <taxon>Pseudomonadati</taxon>
        <taxon>Campylobacterota</taxon>
        <taxon>Epsilonproteobacteria</taxon>
        <taxon>Campylobacterales</taxon>
        <taxon>Arcobacteraceae</taxon>
        <taxon>Arcobacter</taxon>
    </lineage>
</organism>
<dbReference type="EC" id="6.3.1.20" evidence="2"/>
<accession>A0AAE7E7T3</accession>
<dbReference type="PROSITE" id="PS51733">
    <property type="entry name" value="BPL_LPL_CATALYTIC"/>
    <property type="match status" value="1"/>
</dbReference>
<dbReference type="InterPro" id="IPR004143">
    <property type="entry name" value="BPL_LPL_catalytic"/>
</dbReference>
<protein>
    <submittedName>
        <fullName evidence="2">Lipoate--protein ligase A</fullName>
        <ecNumber evidence="2">6.3.1.20</ecNumber>
    </submittedName>
</protein>